<sequence length="694" mass="77658">MLQGTHTNAEMPGSWINQTAPSLPTSQNSHPVYTSGIHRNNPTEDLRLVDEPGDPVAKAEVPRAGFPQASRPLSPLPLLSPSLALPEISGNNPTKKMGGEDSRCCSACNSSVEKRIQQEQKWQLWHEFMHAYSRFNDWLRLAEGVASSPNSTHVLYIAAKEELKKFEALQREIRARLSELESLNLQYCRLAKEAGLGAGPDESVRLRGTMQDASRRWDDLNKRTASICRRLQHFVRQREELESERENIAVWLAEMDLRLTEVEHSSVCNTADKMKQLQTFQQTVCENAERLNGLLVRGERLIQRSEPQDAVEIEDSLQELLLYCTQVFEGVGRLHTRLLSMRLVFEDVWMSGSDCLSEILWEDEGIYDRSSPSDQLPLAPSVCTGSSRDSLVLEWDPSVDVGGSTSHDDADSSYFSAITGLHHLEKALSKQPSTKRKFLSSLCAHLDADPAESIGSSSVEWGVTLTAVPDALALGVSHEEVCSSSRSFVSAGHCPATEPVTFDPERISAWLGQTEPALEHARNFPEETGGRAHHRKQEAVRDHRLPPQGTGVCSVDRDSLLPSAFPSQNGYRLQQGEQLGISSIPAWNRRRNPKNQFREKKQSSPRQSEVRITIENESEEDDPARSRRLLWLLKTSLSYRLVRVALFVHFLLAILLGVVNQIPVSAKDFSCHHANNFARSLHIMLHYVNGPPPT</sequence>
<evidence type="ECO:0000256" key="7">
    <source>
        <dbReference type="PROSITE-ProRule" id="PRU00385"/>
    </source>
</evidence>
<feature type="domain" description="KASH" evidence="10">
    <location>
        <begin position="635"/>
        <end position="694"/>
    </location>
</feature>
<evidence type="ECO:0000313" key="11">
    <source>
        <dbReference type="EMBL" id="KAK6470657.1"/>
    </source>
</evidence>
<evidence type="ECO:0000256" key="5">
    <source>
        <dbReference type="ARBA" id="ARBA00023242"/>
    </source>
</evidence>
<dbReference type="Gene3D" id="1.20.58.60">
    <property type="match status" value="2"/>
</dbReference>
<evidence type="ECO:0000256" key="2">
    <source>
        <dbReference type="ARBA" id="ARBA00022692"/>
    </source>
</evidence>
<accession>A0ABR0YDE9</accession>
<feature type="topological domain" description="Cytoplasmic" evidence="7">
    <location>
        <begin position="1"/>
        <end position="643"/>
    </location>
</feature>
<keyword evidence="5" id="KW-0539">Nucleus</keyword>
<evidence type="ECO:0000259" key="10">
    <source>
        <dbReference type="PROSITE" id="PS51049"/>
    </source>
</evidence>
<feature type="transmembrane region" description="Helical" evidence="9">
    <location>
        <begin position="637"/>
        <end position="659"/>
    </location>
</feature>
<dbReference type="SMART" id="SM01249">
    <property type="entry name" value="KASH"/>
    <property type="match status" value="1"/>
</dbReference>
<proteinExistence type="inferred from homology"/>
<dbReference type="SUPFAM" id="SSF46966">
    <property type="entry name" value="Spectrin repeat"/>
    <property type="match status" value="2"/>
</dbReference>
<dbReference type="InterPro" id="IPR012315">
    <property type="entry name" value="KASH"/>
</dbReference>
<name>A0ABR0YDE9_HUSHU</name>
<dbReference type="InterPro" id="IPR018159">
    <property type="entry name" value="Spectrin/alpha-actinin"/>
</dbReference>
<comment type="similarity">
    <text evidence="1">Belongs to the nesprin family.</text>
</comment>
<feature type="region of interest" description="Disordered" evidence="8">
    <location>
        <begin position="526"/>
        <end position="553"/>
    </location>
</feature>
<feature type="compositionally biased region" description="Basic and acidic residues" evidence="8">
    <location>
        <begin position="596"/>
        <end position="609"/>
    </location>
</feature>
<dbReference type="InterPro" id="IPR002017">
    <property type="entry name" value="Spectrin_repeat"/>
</dbReference>
<evidence type="ECO:0000256" key="9">
    <source>
        <dbReference type="SAM" id="Phobius"/>
    </source>
</evidence>
<keyword evidence="2 7" id="KW-0812">Transmembrane</keyword>
<dbReference type="CDD" id="cd00176">
    <property type="entry name" value="SPEC"/>
    <property type="match status" value="1"/>
</dbReference>
<dbReference type="SMART" id="SM00150">
    <property type="entry name" value="SPEC"/>
    <property type="match status" value="2"/>
</dbReference>
<evidence type="ECO:0000256" key="1">
    <source>
        <dbReference type="ARBA" id="ARBA00008619"/>
    </source>
</evidence>
<feature type="compositionally biased region" description="Polar residues" evidence="8">
    <location>
        <begin position="15"/>
        <end position="40"/>
    </location>
</feature>
<dbReference type="Pfam" id="PF10541">
    <property type="entry name" value="KASH"/>
    <property type="match status" value="1"/>
</dbReference>
<keyword evidence="4 7" id="KW-0472">Membrane</keyword>
<dbReference type="Proteomes" id="UP001369086">
    <property type="component" value="Unassembled WGS sequence"/>
</dbReference>
<reference evidence="11 12" key="1">
    <citation type="submission" date="2021-05" db="EMBL/GenBank/DDBJ databases">
        <authorList>
            <person name="Zahm M."/>
            <person name="Klopp C."/>
            <person name="Cabau C."/>
            <person name="Kuhl H."/>
            <person name="Suciu R."/>
            <person name="Ciorpac M."/>
            <person name="Holostenco D."/>
            <person name="Gessner J."/>
            <person name="Wuertz S."/>
            <person name="Hohne C."/>
            <person name="Stock M."/>
            <person name="Gislard M."/>
            <person name="Lluch J."/>
            <person name="Milhes M."/>
            <person name="Lampietro C."/>
            <person name="Lopez Roques C."/>
            <person name="Donnadieu C."/>
            <person name="Du K."/>
            <person name="Schartl M."/>
            <person name="Guiguen Y."/>
        </authorList>
    </citation>
    <scope>NUCLEOTIDE SEQUENCE [LARGE SCALE GENOMIC DNA]</scope>
    <source>
        <strain evidence="11">Hh-F2</strain>
        <tissue evidence="11">Blood</tissue>
    </source>
</reference>
<feature type="topological domain" description="Perinuclear space" evidence="7">
    <location>
        <begin position="665"/>
        <end position="694"/>
    </location>
</feature>
<evidence type="ECO:0000256" key="4">
    <source>
        <dbReference type="ARBA" id="ARBA00023136"/>
    </source>
</evidence>
<keyword evidence="12" id="KW-1185">Reference proteome</keyword>
<evidence type="ECO:0000256" key="6">
    <source>
        <dbReference type="ARBA" id="ARBA00046312"/>
    </source>
</evidence>
<comment type="caution">
    <text evidence="11">The sequence shown here is derived from an EMBL/GenBank/DDBJ whole genome shotgun (WGS) entry which is preliminary data.</text>
</comment>
<evidence type="ECO:0000256" key="3">
    <source>
        <dbReference type="ARBA" id="ARBA00022989"/>
    </source>
</evidence>
<feature type="region of interest" description="Disordered" evidence="8">
    <location>
        <begin position="590"/>
        <end position="609"/>
    </location>
</feature>
<protein>
    <submittedName>
        <fullName evidence="11">Nesprin-2-like</fullName>
    </submittedName>
</protein>
<dbReference type="PANTHER" id="PTHR21640:SF1">
    <property type="entry name" value="NESPRIN-4"/>
    <property type="match status" value="1"/>
</dbReference>
<evidence type="ECO:0000313" key="12">
    <source>
        <dbReference type="Proteomes" id="UP001369086"/>
    </source>
</evidence>
<keyword evidence="3 9" id="KW-1133">Transmembrane helix</keyword>
<evidence type="ECO:0000256" key="8">
    <source>
        <dbReference type="SAM" id="MobiDB-lite"/>
    </source>
</evidence>
<dbReference type="PANTHER" id="PTHR21640">
    <property type="match status" value="1"/>
</dbReference>
<dbReference type="Pfam" id="PF00435">
    <property type="entry name" value="Spectrin"/>
    <property type="match status" value="1"/>
</dbReference>
<comment type="subcellular location">
    <subcellularLocation>
        <location evidence="6">Nucleus outer membrane</location>
        <topology evidence="6">Single-pass type IV membrane protein</topology>
    </subcellularLocation>
</comment>
<gene>
    <name evidence="11" type="ORF">HHUSO_G30936</name>
</gene>
<feature type="region of interest" description="Disordered" evidence="8">
    <location>
        <begin position="1"/>
        <end position="44"/>
    </location>
</feature>
<organism evidence="11 12">
    <name type="scientific">Huso huso</name>
    <name type="common">Beluga</name>
    <name type="synonym">Acipenser huso</name>
    <dbReference type="NCBI Taxonomy" id="61971"/>
    <lineage>
        <taxon>Eukaryota</taxon>
        <taxon>Metazoa</taxon>
        <taxon>Chordata</taxon>
        <taxon>Craniata</taxon>
        <taxon>Vertebrata</taxon>
        <taxon>Euteleostomi</taxon>
        <taxon>Actinopterygii</taxon>
        <taxon>Chondrostei</taxon>
        <taxon>Acipenseriformes</taxon>
        <taxon>Acipenseridae</taxon>
        <taxon>Huso</taxon>
    </lineage>
</organism>
<dbReference type="PROSITE" id="PS51049">
    <property type="entry name" value="KASH"/>
    <property type="match status" value="1"/>
</dbReference>
<dbReference type="EMBL" id="JAHFZB010000035">
    <property type="protein sequence ID" value="KAK6470657.1"/>
    <property type="molecule type" value="Genomic_DNA"/>
</dbReference>
<dbReference type="InterPro" id="IPR030268">
    <property type="entry name" value="SYNE4"/>
</dbReference>